<feature type="transmembrane region" description="Helical" evidence="1">
    <location>
        <begin position="269"/>
        <end position="290"/>
    </location>
</feature>
<evidence type="ECO:0000256" key="1">
    <source>
        <dbReference type="SAM" id="Phobius"/>
    </source>
</evidence>
<evidence type="ECO:0000313" key="3">
    <source>
        <dbReference type="EMBL" id="SKA78890.1"/>
    </source>
</evidence>
<evidence type="ECO:0000259" key="2">
    <source>
        <dbReference type="Pfam" id="PF02517"/>
    </source>
</evidence>
<feature type="transmembrane region" description="Helical" evidence="1">
    <location>
        <begin position="67"/>
        <end position="87"/>
    </location>
</feature>
<dbReference type="AlphaFoldDB" id="A0A1T4WNF7"/>
<keyword evidence="1" id="KW-0812">Transmembrane</keyword>
<dbReference type="STRING" id="745368.SAMN02745178_00848"/>
<dbReference type="Pfam" id="PF02517">
    <property type="entry name" value="Rce1-like"/>
    <property type="match status" value="1"/>
</dbReference>
<feature type="transmembrane region" description="Helical" evidence="1">
    <location>
        <begin position="132"/>
        <end position="154"/>
    </location>
</feature>
<accession>A0A1T4WNF7</accession>
<organism evidence="3 4">
    <name type="scientific">Gemmiger formicilis</name>
    <dbReference type="NCBI Taxonomy" id="745368"/>
    <lineage>
        <taxon>Bacteria</taxon>
        <taxon>Bacillati</taxon>
        <taxon>Bacillota</taxon>
        <taxon>Clostridia</taxon>
        <taxon>Eubacteriales</taxon>
        <taxon>Gemmiger</taxon>
    </lineage>
</organism>
<dbReference type="GO" id="GO:0004175">
    <property type="term" value="F:endopeptidase activity"/>
    <property type="evidence" value="ECO:0007669"/>
    <property type="project" value="UniProtKB-ARBA"/>
</dbReference>
<name>A0A1T4WNF7_9FIRM</name>
<dbReference type="InterPro" id="IPR042150">
    <property type="entry name" value="MmRce1-like"/>
</dbReference>
<protein>
    <submittedName>
        <fullName evidence="3">CAAX protease self-immunity</fullName>
    </submittedName>
</protein>
<dbReference type="GeneID" id="93337332"/>
<sequence length="326" mass="36671">MKTNKKELTVFALCAYAIPFLMMPLLYICLQNGRDTSIFANAQMFYPAAGVMLAFLLARRQGTPKRFYILHIAATALMLAMSVLSAFLPQEGWLNIANFVIIIASVLGWIFLLTEKKTKREACGLRLHGKLLTALVICVYFLAVKTAMVFLSMAMQGGDSWAEYLAYWRTSAPWVMAVVLVPNFFLSFLPFFGEEYGWRYYLTPALQGRFGARLGALAVGVLWGLWHLPLNLFFYSPDTSLQSIAAQLVVCVTLGVFFTFAYEKCGKNIWLPVVLHYLNNSMVLVWTGTADISNQIISWTDVAISAIMYGVVFLPFLVAKCYRNNK</sequence>
<dbReference type="OrthoDB" id="9777755at2"/>
<dbReference type="Proteomes" id="UP000190286">
    <property type="component" value="Unassembled WGS sequence"/>
</dbReference>
<keyword evidence="1" id="KW-0472">Membrane</keyword>
<dbReference type="InterPro" id="IPR003675">
    <property type="entry name" value="Rce1/LyrA-like_dom"/>
</dbReference>
<evidence type="ECO:0000313" key="4">
    <source>
        <dbReference type="Proteomes" id="UP000190286"/>
    </source>
</evidence>
<feature type="transmembrane region" description="Helical" evidence="1">
    <location>
        <begin position="38"/>
        <end position="58"/>
    </location>
</feature>
<feature type="transmembrane region" description="Helical" evidence="1">
    <location>
        <begin position="93"/>
        <end position="112"/>
    </location>
</feature>
<feature type="domain" description="CAAX prenyl protease 2/Lysostaphin resistance protein A-like" evidence="2">
    <location>
        <begin position="183"/>
        <end position="282"/>
    </location>
</feature>
<keyword evidence="3" id="KW-0645">Protease</keyword>
<dbReference type="EMBL" id="FUYF01000003">
    <property type="protein sequence ID" value="SKA78890.1"/>
    <property type="molecule type" value="Genomic_DNA"/>
</dbReference>
<keyword evidence="4" id="KW-1185">Reference proteome</keyword>
<feature type="transmembrane region" description="Helical" evidence="1">
    <location>
        <begin position="296"/>
        <end position="319"/>
    </location>
</feature>
<dbReference type="RefSeq" id="WP_078783850.1">
    <property type="nucleotide sequence ID" value="NZ_FUYF01000003.1"/>
</dbReference>
<reference evidence="3 4" key="1">
    <citation type="submission" date="2017-02" db="EMBL/GenBank/DDBJ databases">
        <authorList>
            <person name="Peterson S.W."/>
        </authorList>
    </citation>
    <scope>NUCLEOTIDE SEQUENCE [LARGE SCALE GENOMIC DNA]</scope>
    <source>
        <strain evidence="3 4">ATCC 27749</strain>
    </source>
</reference>
<dbReference type="PANTHER" id="PTHR35797:SF1">
    <property type="entry name" value="PROTEASE"/>
    <property type="match status" value="1"/>
</dbReference>
<proteinExistence type="predicted"/>
<keyword evidence="3" id="KW-0378">Hydrolase</keyword>
<feature type="transmembrane region" description="Helical" evidence="1">
    <location>
        <begin position="7"/>
        <end position="26"/>
    </location>
</feature>
<gene>
    <name evidence="3" type="ORF">SAMN02745178_00848</name>
</gene>
<feature type="transmembrane region" description="Helical" evidence="1">
    <location>
        <begin position="214"/>
        <end position="235"/>
    </location>
</feature>
<dbReference type="GO" id="GO:0006508">
    <property type="term" value="P:proteolysis"/>
    <property type="evidence" value="ECO:0007669"/>
    <property type="project" value="UniProtKB-KW"/>
</dbReference>
<keyword evidence="1" id="KW-1133">Transmembrane helix</keyword>
<dbReference type="GO" id="GO:0080120">
    <property type="term" value="P:CAAX-box protein maturation"/>
    <property type="evidence" value="ECO:0007669"/>
    <property type="project" value="UniProtKB-ARBA"/>
</dbReference>
<feature type="transmembrane region" description="Helical" evidence="1">
    <location>
        <begin position="241"/>
        <end position="262"/>
    </location>
</feature>
<dbReference type="PANTHER" id="PTHR35797">
    <property type="entry name" value="PROTEASE-RELATED"/>
    <property type="match status" value="1"/>
</dbReference>
<feature type="transmembrane region" description="Helical" evidence="1">
    <location>
        <begin position="174"/>
        <end position="193"/>
    </location>
</feature>